<proteinExistence type="predicted"/>
<dbReference type="GO" id="GO:0051536">
    <property type="term" value="F:iron-sulfur cluster binding"/>
    <property type="evidence" value="ECO:0007669"/>
    <property type="project" value="UniProtKB-KW"/>
</dbReference>
<dbReference type="PANTHER" id="PTHR11228:SF7">
    <property type="entry name" value="PQQA PEPTIDE CYCLASE"/>
    <property type="match status" value="1"/>
</dbReference>
<dbReference type="PANTHER" id="PTHR11228">
    <property type="entry name" value="RADICAL SAM DOMAIN PROTEIN"/>
    <property type="match status" value="1"/>
</dbReference>
<dbReference type="GO" id="GO:0046872">
    <property type="term" value="F:metal ion binding"/>
    <property type="evidence" value="ECO:0007669"/>
    <property type="project" value="UniProtKB-KW"/>
</dbReference>
<dbReference type="InterPro" id="IPR050377">
    <property type="entry name" value="Radical_SAM_PqqE_MftC-like"/>
</dbReference>
<keyword evidence="4" id="KW-0408">Iron</keyword>
<evidence type="ECO:0000313" key="7">
    <source>
        <dbReference type="EMBL" id="GAN77759.1"/>
    </source>
</evidence>
<keyword evidence="3" id="KW-0479">Metal-binding</keyword>
<gene>
    <name evidence="7" type="ORF">Asru_0450_01</name>
</gene>
<dbReference type="EMBL" id="BANB01000450">
    <property type="protein sequence ID" value="GAN77759.1"/>
    <property type="molecule type" value="Genomic_DNA"/>
</dbReference>
<dbReference type="PROSITE" id="PS51918">
    <property type="entry name" value="RADICAL_SAM"/>
    <property type="match status" value="1"/>
</dbReference>
<dbReference type="OrthoDB" id="9792276at2"/>
<dbReference type="Gene3D" id="3.20.20.70">
    <property type="entry name" value="Aldolase class I"/>
    <property type="match status" value="1"/>
</dbReference>
<sequence length="464" mass="50964">MTCDTRLLSPADIAAARPYAPLPDGADPLAVARARMQATGQWHDRQSMGRRWSIGCVALEITQRCNLDCTLCYLSDHAEAVHDIPLEAVYARIDMIRAQYGPDTDVQITGGDPTLRRRDELVAIVRRVRARGMRPSLFTNGIRATRALLAELAVAGLVDVAFHVDMTQGRAGYDSEVALNALRAEYIARARGLGLSVFFNTTVFDGNFDQIPDVVAFFVVHADVVRVASFQLQAATGRGALGARTQPIRIDTVAGRIRAGARAEIAFDTPIAGHADCNRYAMTLVADGRVHDLFGDPSALATILGATAGVQFDRQHRGRALLSLSRGLLRRPGATARLVPWAARRLWAMRRDLFAARGRAHKLSFFIHDFMDAGHLSCERIDACVFMVATADGPMSMCLHNARRDSYILRSVRTETGWWNPLTGQSEAAPAPVRAPALTRKTARGRRRIEIDRRHAARVRAGRT</sequence>
<evidence type="ECO:0000259" key="6">
    <source>
        <dbReference type="PROSITE" id="PS51918"/>
    </source>
</evidence>
<dbReference type="AlphaFoldDB" id="A0A0D6PA66"/>
<evidence type="ECO:0000256" key="1">
    <source>
        <dbReference type="ARBA" id="ARBA00001966"/>
    </source>
</evidence>
<comment type="cofactor">
    <cofactor evidence="1">
        <name>[4Fe-4S] cluster</name>
        <dbReference type="ChEBI" id="CHEBI:49883"/>
    </cofactor>
</comment>
<reference evidence="7 8" key="1">
    <citation type="submission" date="2012-11" db="EMBL/GenBank/DDBJ databases">
        <title>Whole genome sequence of Acidisphaera rubrifaciens HS-AP3.</title>
        <authorList>
            <person name="Azuma Y."/>
            <person name="Higashiura N."/>
            <person name="Hirakawa H."/>
            <person name="Matsushita K."/>
        </authorList>
    </citation>
    <scope>NUCLEOTIDE SEQUENCE [LARGE SCALE GENOMIC DNA]</scope>
    <source>
        <strain evidence="7 8">HS-AP3</strain>
    </source>
</reference>
<evidence type="ECO:0000256" key="4">
    <source>
        <dbReference type="ARBA" id="ARBA00023004"/>
    </source>
</evidence>
<dbReference type="CDD" id="cd01335">
    <property type="entry name" value="Radical_SAM"/>
    <property type="match status" value="1"/>
</dbReference>
<evidence type="ECO:0000256" key="5">
    <source>
        <dbReference type="ARBA" id="ARBA00023014"/>
    </source>
</evidence>
<evidence type="ECO:0000256" key="3">
    <source>
        <dbReference type="ARBA" id="ARBA00022723"/>
    </source>
</evidence>
<evidence type="ECO:0000313" key="8">
    <source>
        <dbReference type="Proteomes" id="UP000032680"/>
    </source>
</evidence>
<dbReference type="SUPFAM" id="SSF102114">
    <property type="entry name" value="Radical SAM enzymes"/>
    <property type="match status" value="1"/>
</dbReference>
<keyword evidence="5" id="KW-0411">Iron-sulfur</keyword>
<name>A0A0D6PA66_9PROT</name>
<protein>
    <submittedName>
        <fullName evidence="7">Radical SAM domain protein</fullName>
    </submittedName>
</protein>
<keyword evidence="2" id="KW-0949">S-adenosyl-L-methionine</keyword>
<dbReference type="RefSeq" id="WP_084623610.1">
    <property type="nucleotide sequence ID" value="NZ_BANB01000450.1"/>
</dbReference>
<dbReference type="Proteomes" id="UP000032680">
    <property type="component" value="Unassembled WGS sequence"/>
</dbReference>
<dbReference type="Pfam" id="PF04055">
    <property type="entry name" value="Radical_SAM"/>
    <property type="match status" value="1"/>
</dbReference>
<dbReference type="GO" id="GO:0003824">
    <property type="term" value="F:catalytic activity"/>
    <property type="evidence" value="ECO:0007669"/>
    <property type="project" value="InterPro"/>
</dbReference>
<organism evidence="7 8">
    <name type="scientific">Acidisphaera rubrifaciens HS-AP3</name>
    <dbReference type="NCBI Taxonomy" id="1231350"/>
    <lineage>
        <taxon>Bacteria</taxon>
        <taxon>Pseudomonadati</taxon>
        <taxon>Pseudomonadota</taxon>
        <taxon>Alphaproteobacteria</taxon>
        <taxon>Acetobacterales</taxon>
        <taxon>Acetobacteraceae</taxon>
        <taxon>Acidisphaera</taxon>
    </lineage>
</organism>
<feature type="domain" description="Radical SAM core" evidence="6">
    <location>
        <begin position="51"/>
        <end position="272"/>
    </location>
</feature>
<accession>A0A0D6PA66</accession>
<dbReference type="InterPro" id="IPR007197">
    <property type="entry name" value="rSAM"/>
</dbReference>
<keyword evidence="8" id="KW-1185">Reference proteome</keyword>
<dbReference type="InterPro" id="IPR013785">
    <property type="entry name" value="Aldolase_TIM"/>
</dbReference>
<dbReference type="SFLD" id="SFLDS00029">
    <property type="entry name" value="Radical_SAM"/>
    <property type="match status" value="1"/>
</dbReference>
<evidence type="ECO:0000256" key="2">
    <source>
        <dbReference type="ARBA" id="ARBA00022691"/>
    </source>
</evidence>
<dbReference type="SFLD" id="SFLDG01067">
    <property type="entry name" value="SPASM/twitch_domain_containing"/>
    <property type="match status" value="1"/>
</dbReference>
<dbReference type="InterPro" id="IPR058240">
    <property type="entry name" value="rSAM_sf"/>
</dbReference>
<comment type="caution">
    <text evidence="7">The sequence shown here is derived from an EMBL/GenBank/DDBJ whole genome shotgun (WGS) entry which is preliminary data.</text>
</comment>